<proteinExistence type="predicted"/>
<dbReference type="Proteomes" id="UP000013378">
    <property type="component" value="Unassembled WGS sequence"/>
</dbReference>
<dbReference type="Gene3D" id="3.90.550.10">
    <property type="entry name" value="Spore Coat Polysaccharide Biosynthesis Protein SpsA, Chain A"/>
    <property type="match status" value="1"/>
</dbReference>
<sequence length="636" mass="75117">MREKDVKINITKAKSVKKIPINSKSLYKPKVNNIPKRPVNKCIDALIKKNMERNYKRWKKNDTHFINTSDINIESENNMNIKVACIMDEFYYHWFKYDCNLIPLPINNWQEVISKEKPDILLVQSAWRGNNGQWANKVVFVNNTNNKHLNSLIKYCNSYNIPTVFWNTEDPLFFKEFIEAAKLFDFIFATDLNSIPRYKEIVKHENIYLLPFAIQPRIHNPINKDKNKIGNVVFAGTWYNNQPSRIKDMEIILKPAIKYGLDIYDRGYNIDDSFFEYPDIYKPCIKPALPYLEMIEKYKKYNLALNVNFISDSPTMFSQRIFELLGCGINIVSSYNSGIEKFFPNVVKLSTSEQETKYHLNTLLNNKDLRDKLALQGLREVYSKHTVRHRLETICNKLGIKYVQKNKPGVSIITSTMRDHFMDNVFENYAMQTYDKKELIVILNKNSMDINKWKEKAKNYPNVKIYQVDESKTIGYCLNYGIDRSQYKYIAKFDDDNYYGPNYLSDIVMAFDYSGADLVGKQRFYVYFEGSKKLALIRNKENSFVKYVAGSTFVFKREVYEKIRFATNIYDGSEDNKFIDDCNKYGFKIYSCDRFNHVVGRRENLEDHTWKIKERDFLSWCKVIAVTDDYKKYVTV</sequence>
<evidence type="ECO:0000313" key="4">
    <source>
        <dbReference type="Proteomes" id="UP000013378"/>
    </source>
</evidence>
<dbReference type="EMBL" id="ARZA01000221">
    <property type="protein sequence ID" value="EOC99966.1"/>
    <property type="molecule type" value="Genomic_DNA"/>
</dbReference>
<dbReference type="InterPro" id="IPR001173">
    <property type="entry name" value="Glyco_trans_2-like"/>
</dbReference>
<name>R1ATL4_9FIRM</name>
<keyword evidence="3" id="KW-0808">Transferase</keyword>
<dbReference type="InterPro" id="IPR029044">
    <property type="entry name" value="Nucleotide-diphossugar_trans"/>
</dbReference>
<dbReference type="eggNOG" id="COG4641">
    <property type="taxonomic scope" value="Bacteria"/>
</dbReference>
<evidence type="ECO:0000259" key="1">
    <source>
        <dbReference type="Pfam" id="PF00535"/>
    </source>
</evidence>
<accession>R1ATL4</accession>
<dbReference type="Pfam" id="PF00535">
    <property type="entry name" value="Glycos_transf_2"/>
    <property type="match status" value="1"/>
</dbReference>
<comment type="caution">
    <text evidence="3">The sequence shown here is derived from an EMBL/GenBank/DDBJ whole genome shotgun (WGS) entry which is preliminary data.</text>
</comment>
<protein>
    <submittedName>
        <fullName evidence="3">Glycosyltransferase</fullName>
    </submittedName>
</protein>
<gene>
    <name evidence="3" type="ORF">L21TH_2011</name>
</gene>
<dbReference type="AlphaFoldDB" id="R1ATL4"/>
<dbReference type="eggNOG" id="COG1215">
    <property type="taxonomic scope" value="Bacteria"/>
</dbReference>
<dbReference type="PANTHER" id="PTHR22916">
    <property type="entry name" value="GLYCOSYLTRANSFERASE"/>
    <property type="match status" value="1"/>
</dbReference>
<dbReference type="InterPro" id="IPR055259">
    <property type="entry name" value="YkvP/CgeB_Glyco_trans-like"/>
</dbReference>
<evidence type="ECO:0000313" key="3">
    <source>
        <dbReference type="EMBL" id="EOC99966.1"/>
    </source>
</evidence>
<dbReference type="Pfam" id="PF13524">
    <property type="entry name" value="Glyco_trans_1_2"/>
    <property type="match status" value="1"/>
</dbReference>
<dbReference type="CDD" id="cd00761">
    <property type="entry name" value="Glyco_tranf_GTA_type"/>
    <property type="match status" value="1"/>
</dbReference>
<dbReference type="OrthoDB" id="6713581at2"/>
<dbReference type="PANTHER" id="PTHR22916:SF3">
    <property type="entry name" value="UDP-GLCNAC:BETAGAL BETA-1,3-N-ACETYLGLUCOSAMINYLTRANSFERASE-LIKE PROTEIN 1"/>
    <property type="match status" value="1"/>
</dbReference>
<dbReference type="STRING" id="1304284.L21TH_2011"/>
<feature type="domain" description="Glycosyltransferase 2-like" evidence="1">
    <location>
        <begin position="414"/>
        <end position="535"/>
    </location>
</feature>
<dbReference type="GO" id="GO:0016758">
    <property type="term" value="F:hexosyltransferase activity"/>
    <property type="evidence" value="ECO:0007669"/>
    <property type="project" value="UniProtKB-ARBA"/>
</dbReference>
<dbReference type="RefSeq" id="WP_006315282.1">
    <property type="nucleotide sequence ID" value="NZ_ARZA01000221.1"/>
</dbReference>
<dbReference type="SUPFAM" id="SSF53448">
    <property type="entry name" value="Nucleotide-diphospho-sugar transferases"/>
    <property type="match status" value="1"/>
</dbReference>
<keyword evidence="4" id="KW-1185">Reference proteome</keyword>
<feature type="domain" description="Spore protein YkvP/CgeB glycosyl transferase-like" evidence="2">
    <location>
        <begin position="277"/>
        <end position="395"/>
    </location>
</feature>
<evidence type="ECO:0000259" key="2">
    <source>
        <dbReference type="Pfam" id="PF13524"/>
    </source>
</evidence>
<reference evidence="3 4" key="1">
    <citation type="journal article" date="2015" name="Geomicrobiol. J.">
        <title>Caldisalinibacter kiritimatiensis gen. nov., sp. nov., a moderately thermohalophilic thiosulfate-reducing bacterium from a hypersaline microbial mat.</title>
        <authorList>
            <person name="Ben Hania W."/>
            <person name="Joseph M."/>
            <person name="Fiebig A."/>
            <person name="Bunk B."/>
            <person name="Klenk H.-P."/>
            <person name="Fardeau M.-L."/>
            <person name="Spring S."/>
        </authorList>
    </citation>
    <scope>NUCLEOTIDE SEQUENCE [LARGE SCALE GENOMIC DNA]</scope>
    <source>
        <strain evidence="3 4">L21-TH-D2</strain>
    </source>
</reference>
<organism evidence="3 4">
    <name type="scientific">Caldisalinibacter kiritimatiensis</name>
    <dbReference type="NCBI Taxonomy" id="1304284"/>
    <lineage>
        <taxon>Bacteria</taxon>
        <taxon>Bacillati</taxon>
        <taxon>Bacillota</taxon>
        <taxon>Tissierellia</taxon>
        <taxon>Tissierellales</taxon>
        <taxon>Thermohalobacteraceae</taxon>
        <taxon>Caldisalinibacter</taxon>
    </lineage>
</organism>